<comment type="caution">
    <text evidence="2">The sequence shown here is derived from an EMBL/GenBank/DDBJ whole genome shotgun (WGS) entry which is preliminary data.</text>
</comment>
<dbReference type="EMBL" id="VCKX01000080">
    <property type="protein sequence ID" value="TMR31647.1"/>
    <property type="molecule type" value="Genomic_DNA"/>
</dbReference>
<evidence type="ECO:0000259" key="1">
    <source>
        <dbReference type="Pfam" id="PF13460"/>
    </source>
</evidence>
<dbReference type="PANTHER" id="PTHR43162">
    <property type="match status" value="1"/>
</dbReference>
<dbReference type="OrthoDB" id="4457504at2"/>
<dbReference type="PANTHER" id="PTHR43162:SF1">
    <property type="entry name" value="PRESTALK A DIFFERENTIATION PROTEIN A"/>
    <property type="match status" value="1"/>
</dbReference>
<reference evidence="2 3" key="1">
    <citation type="submission" date="2019-05" db="EMBL/GenBank/DDBJ databases">
        <title>Draft genome sequence of Nonomuraea zeae DSM 100528.</title>
        <authorList>
            <person name="Saricaoglu S."/>
            <person name="Isik K."/>
        </authorList>
    </citation>
    <scope>NUCLEOTIDE SEQUENCE [LARGE SCALE GENOMIC DNA]</scope>
    <source>
        <strain evidence="2 3">DSM 100528</strain>
    </source>
</reference>
<dbReference type="InterPro" id="IPR016040">
    <property type="entry name" value="NAD(P)-bd_dom"/>
</dbReference>
<evidence type="ECO:0000313" key="2">
    <source>
        <dbReference type="EMBL" id="TMR31647.1"/>
    </source>
</evidence>
<feature type="domain" description="NAD(P)-binding" evidence="1">
    <location>
        <begin position="10"/>
        <end position="173"/>
    </location>
</feature>
<protein>
    <submittedName>
        <fullName evidence="2">SDR family NAD(P)-dependent oxidoreductase</fullName>
    </submittedName>
</protein>
<dbReference type="Proteomes" id="UP000306628">
    <property type="component" value="Unassembled WGS sequence"/>
</dbReference>
<evidence type="ECO:0000313" key="3">
    <source>
        <dbReference type="Proteomes" id="UP000306628"/>
    </source>
</evidence>
<sequence>MTAEPIVVVGATGKVGRRITTRLRERGLDVRPASRRGPTRFDWYDPATWAPAVSGASAAFLIDSQGADAPAQLRAFGEVASAHGVRRLVLLSSRDWATSGGEESLASERAVQESGAGWTILRPTWFGQNFSEDPLLSDPIMAGEVVLPTGDGVEPFIDAEDIADVAVATLVEPGHAEQIYELSGPRLLSFGTAVAEIARASGRDIAYLPVSPDEYAAHLAGRGEEGEHVELLNTLFGWIRDGHNAHLSDGVRRVLGREPRDFTDYVRATAASGVWTP</sequence>
<proteinExistence type="predicted"/>
<keyword evidence="3" id="KW-1185">Reference proteome</keyword>
<organism evidence="2 3">
    <name type="scientific">Nonomuraea zeae</name>
    <dbReference type="NCBI Taxonomy" id="1642303"/>
    <lineage>
        <taxon>Bacteria</taxon>
        <taxon>Bacillati</taxon>
        <taxon>Actinomycetota</taxon>
        <taxon>Actinomycetes</taxon>
        <taxon>Streptosporangiales</taxon>
        <taxon>Streptosporangiaceae</taxon>
        <taxon>Nonomuraea</taxon>
    </lineage>
</organism>
<dbReference type="AlphaFoldDB" id="A0A5S4GF90"/>
<dbReference type="SUPFAM" id="SSF51735">
    <property type="entry name" value="NAD(P)-binding Rossmann-fold domains"/>
    <property type="match status" value="1"/>
</dbReference>
<dbReference type="Pfam" id="PF13460">
    <property type="entry name" value="NAD_binding_10"/>
    <property type="match status" value="1"/>
</dbReference>
<accession>A0A5S4GF90</accession>
<name>A0A5S4GF90_9ACTN</name>
<dbReference type="Gene3D" id="3.40.50.720">
    <property type="entry name" value="NAD(P)-binding Rossmann-like Domain"/>
    <property type="match status" value="1"/>
</dbReference>
<dbReference type="InterPro" id="IPR036291">
    <property type="entry name" value="NAD(P)-bd_dom_sf"/>
</dbReference>
<gene>
    <name evidence="2" type="ORF">ETD85_25010</name>
</gene>
<dbReference type="RefSeq" id="WP_138692220.1">
    <property type="nucleotide sequence ID" value="NZ_JBHSAZ010000114.1"/>
</dbReference>
<dbReference type="InterPro" id="IPR051604">
    <property type="entry name" value="Ergot_Alk_Oxidoreductase"/>
</dbReference>
<dbReference type="Gene3D" id="3.90.25.10">
    <property type="entry name" value="UDP-galactose 4-epimerase, domain 1"/>
    <property type="match status" value="1"/>
</dbReference>